<sequence length="262" mass="29323">MSEDFAPVSDVEPVGSTSASEVSQSEDSPSLDITEYSNYRVPVKFDGEEQHIPLSEAIAGYQRQADYTRKTQELAQQRESLMFASNLQTALDKDPAGTLELLSRHYGVSTAQAQQMMDSSYEEEDLDPSERRIRELDQRIASFEEYQSQQQIEKEISRLQTLYPDFDTNEVVQTALRSNTTDLEAVYKQLGFDKYMKQKELESQAAAILQQKENSVIESKREAAVVSGGSSATASTTTDSFDPITNIADAWIAAKKQLNANF</sequence>
<name>A0A6J5N6M9_9CAUD</name>
<reference evidence="2" key="1">
    <citation type="submission" date="2020-04" db="EMBL/GenBank/DDBJ databases">
        <authorList>
            <person name="Chiriac C."/>
            <person name="Salcher M."/>
            <person name="Ghai R."/>
            <person name="Kavagutti S V."/>
        </authorList>
    </citation>
    <scope>NUCLEOTIDE SEQUENCE</scope>
</reference>
<proteinExistence type="predicted"/>
<feature type="region of interest" description="Disordered" evidence="1">
    <location>
        <begin position="1"/>
        <end position="35"/>
    </location>
</feature>
<evidence type="ECO:0000313" key="2">
    <source>
        <dbReference type="EMBL" id="CAB4151359.1"/>
    </source>
</evidence>
<feature type="compositionally biased region" description="Polar residues" evidence="1">
    <location>
        <begin position="15"/>
        <end position="28"/>
    </location>
</feature>
<organism evidence="2">
    <name type="scientific">uncultured Caudovirales phage</name>
    <dbReference type="NCBI Taxonomy" id="2100421"/>
    <lineage>
        <taxon>Viruses</taxon>
        <taxon>Duplodnaviria</taxon>
        <taxon>Heunggongvirae</taxon>
        <taxon>Uroviricota</taxon>
        <taxon>Caudoviricetes</taxon>
        <taxon>Peduoviridae</taxon>
        <taxon>Maltschvirus</taxon>
        <taxon>Maltschvirus maltsch</taxon>
    </lineage>
</organism>
<gene>
    <name evidence="2" type="ORF">UFOVP587_13</name>
</gene>
<protein>
    <submittedName>
        <fullName evidence="2">Uncharacterized protein</fullName>
    </submittedName>
</protein>
<evidence type="ECO:0000256" key="1">
    <source>
        <dbReference type="SAM" id="MobiDB-lite"/>
    </source>
</evidence>
<accession>A0A6J5N6M9</accession>
<dbReference type="EMBL" id="LR796566">
    <property type="protein sequence ID" value="CAB4151359.1"/>
    <property type="molecule type" value="Genomic_DNA"/>
</dbReference>